<proteinExistence type="predicted"/>
<feature type="signal peptide" evidence="1">
    <location>
        <begin position="1"/>
        <end position="17"/>
    </location>
</feature>
<name>A0AAF3EDZ9_9BILA</name>
<evidence type="ECO:0000313" key="2">
    <source>
        <dbReference type="Proteomes" id="UP000887575"/>
    </source>
</evidence>
<accession>A0AAF3EDZ9</accession>
<reference evidence="3" key="1">
    <citation type="submission" date="2024-02" db="UniProtKB">
        <authorList>
            <consortium name="WormBaseParasite"/>
        </authorList>
    </citation>
    <scope>IDENTIFICATION</scope>
</reference>
<dbReference type="WBParaSite" id="MBELARI_LOCUS1220">
    <property type="protein sequence ID" value="MBELARI_LOCUS1220"/>
    <property type="gene ID" value="MBELARI_LOCUS1220"/>
</dbReference>
<protein>
    <submittedName>
        <fullName evidence="3">Uncharacterized protein</fullName>
    </submittedName>
</protein>
<dbReference type="Proteomes" id="UP000887575">
    <property type="component" value="Unassembled WGS sequence"/>
</dbReference>
<keyword evidence="1" id="KW-0732">Signal</keyword>
<organism evidence="2 3">
    <name type="scientific">Mesorhabditis belari</name>
    <dbReference type="NCBI Taxonomy" id="2138241"/>
    <lineage>
        <taxon>Eukaryota</taxon>
        <taxon>Metazoa</taxon>
        <taxon>Ecdysozoa</taxon>
        <taxon>Nematoda</taxon>
        <taxon>Chromadorea</taxon>
        <taxon>Rhabditida</taxon>
        <taxon>Rhabditina</taxon>
        <taxon>Rhabditomorpha</taxon>
        <taxon>Rhabditoidea</taxon>
        <taxon>Rhabditidae</taxon>
        <taxon>Mesorhabditinae</taxon>
        <taxon>Mesorhabditis</taxon>
    </lineage>
</organism>
<evidence type="ECO:0000256" key="1">
    <source>
        <dbReference type="SAM" id="SignalP"/>
    </source>
</evidence>
<sequence length="150" mass="16040">MIRTLIILAIFIIVSESAVPKPLPVTYTKQKKYSACQDYCAGQSISTSTGFDFKKAKWTLCNCPIGQGSHVWQATPCFDQCVERCVTTLGVCSTKFTLNLLYRGECCTTANRNATIKQDCFAETGGACYCNQQCGGGGGGGPIGGPIGKR</sequence>
<keyword evidence="2" id="KW-1185">Reference proteome</keyword>
<dbReference type="AlphaFoldDB" id="A0AAF3EDZ9"/>
<evidence type="ECO:0000313" key="3">
    <source>
        <dbReference type="WBParaSite" id="MBELARI_LOCUS1220"/>
    </source>
</evidence>
<feature type="chain" id="PRO_5042295944" evidence="1">
    <location>
        <begin position="18"/>
        <end position="150"/>
    </location>
</feature>